<protein>
    <submittedName>
        <fullName evidence="1">Uncharacterized protein</fullName>
    </submittedName>
</protein>
<sequence length="407" mass="43840">MIHSKIKKGITTAARFQSRQLVTIAIVIATILLSARSSTITMALSLSMAIPSSGKGRVAVVTGASRGIGRGIALELGSAGYTVYCLGRSSRAPETMETKIDFQRPVAEGLDLTVESAAEEITRRGGKGIPIPCDLSKDGVVENILANQIQKTQGGRLDVLVCSAYTTPPTGIRGEFWKQDLEMWDYVNGLGLRQVYAACRAAVPIMIETAKSSKEKGQELSPPPLVCLVSSFGGKSYTFNVAYGVGKAAIDRLSVDMSYQLSKYGVATTTLYPGLVKTEGNMQMEVDGTWDEQSGGLDLSVGESPSFSGKAVVELAALPKTTMMERSGNVEVVAELAKEFDFNDLDGNRPPSIRSLKYLLPNFVFPSIEKELEDGKEIPDWIKNNIPDILLPWSTFSSGPPPEMDGR</sequence>
<organism evidence="1">
    <name type="scientific">Pseudo-nitzschia australis</name>
    <dbReference type="NCBI Taxonomy" id="44445"/>
    <lineage>
        <taxon>Eukaryota</taxon>
        <taxon>Sar</taxon>
        <taxon>Stramenopiles</taxon>
        <taxon>Ochrophyta</taxon>
        <taxon>Bacillariophyta</taxon>
        <taxon>Bacillariophyceae</taxon>
        <taxon>Bacillariophycidae</taxon>
        <taxon>Bacillariales</taxon>
        <taxon>Bacillariaceae</taxon>
        <taxon>Pseudo-nitzschia</taxon>
    </lineage>
</organism>
<accession>A0A7S4EH97</accession>
<dbReference type="EMBL" id="HBIX01006641">
    <property type="protein sequence ID" value="CAE0712491.1"/>
    <property type="molecule type" value="Transcribed_RNA"/>
</dbReference>
<dbReference type="PRINTS" id="PR00081">
    <property type="entry name" value="GDHRDH"/>
</dbReference>
<dbReference type="InterPro" id="IPR002347">
    <property type="entry name" value="SDR_fam"/>
</dbReference>
<dbReference type="PANTHER" id="PTHR44147">
    <property type="entry name" value="DEHYDROGENASE/REDUCTASE SDR FAMILY MEMBER 1"/>
    <property type="match status" value="1"/>
</dbReference>
<evidence type="ECO:0000313" key="1">
    <source>
        <dbReference type="EMBL" id="CAE0712491.1"/>
    </source>
</evidence>
<dbReference type="InterPro" id="IPR036291">
    <property type="entry name" value="NAD(P)-bd_dom_sf"/>
</dbReference>
<reference evidence="1" key="1">
    <citation type="submission" date="2021-01" db="EMBL/GenBank/DDBJ databases">
        <authorList>
            <person name="Corre E."/>
            <person name="Pelletier E."/>
            <person name="Niang G."/>
            <person name="Scheremetjew M."/>
            <person name="Finn R."/>
            <person name="Kale V."/>
            <person name="Holt S."/>
            <person name="Cochrane G."/>
            <person name="Meng A."/>
            <person name="Brown T."/>
            <person name="Cohen L."/>
        </authorList>
    </citation>
    <scope>NUCLEOTIDE SEQUENCE</scope>
    <source>
        <strain evidence="1">10249 10 AB</strain>
    </source>
</reference>
<dbReference type="InterPro" id="IPR020904">
    <property type="entry name" value="Sc_DH/Rdtase_CS"/>
</dbReference>
<dbReference type="AlphaFoldDB" id="A0A7S4EH97"/>
<dbReference type="PANTHER" id="PTHR44147:SF2">
    <property type="entry name" value="DEHYDROGENASE_REDUCTASE SDR FAMILY MEMBER 1"/>
    <property type="match status" value="1"/>
</dbReference>
<dbReference type="SUPFAM" id="SSF51735">
    <property type="entry name" value="NAD(P)-binding Rossmann-fold domains"/>
    <property type="match status" value="1"/>
</dbReference>
<dbReference type="Gene3D" id="3.40.50.720">
    <property type="entry name" value="NAD(P)-binding Rossmann-like Domain"/>
    <property type="match status" value="1"/>
</dbReference>
<gene>
    <name evidence="1" type="ORF">PAUS00366_LOCUS5243</name>
</gene>
<proteinExistence type="predicted"/>
<dbReference type="PROSITE" id="PS00061">
    <property type="entry name" value="ADH_SHORT"/>
    <property type="match status" value="1"/>
</dbReference>
<name>A0A7S4EH97_9STRA</name>
<dbReference type="Pfam" id="PF00106">
    <property type="entry name" value="adh_short"/>
    <property type="match status" value="1"/>
</dbReference>